<protein>
    <recommendedName>
        <fullName evidence="5 6">Photosystem II reaction center Psb28 protein</fullName>
    </recommendedName>
    <alternativeName>
        <fullName evidence="5">Photosystem II 13 kDa protein</fullName>
    </alternativeName>
    <alternativeName>
        <fullName evidence="5">Photosystem II reaction center W protein</fullName>
    </alternativeName>
</protein>
<dbReference type="Proteomes" id="UP000315454">
    <property type="component" value="Unassembled WGS sequence"/>
</dbReference>
<evidence type="ECO:0000256" key="5">
    <source>
        <dbReference type="HAMAP-Rule" id="MF_01370"/>
    </source>
</evidence>
<dbReference type="Pfam" id="PF03912">
    <property type="entry name" value="Psb28"/>
    <property type="match status" value="1"/>
</dbReference>
<dbReference type="PANTHER" id="PTHR34963">
    <property type="match status" value="1"/>
</dbReference>
<keyword evidence="2 5" id="KW-0602">Photosynthesis</keyword>
<organism evidence="7 8">
    <name type="scientific">Aphanocapsa feldmannii 277cI</name>
    <dbReference type="NCBI Taxonomy" id="2507554"/>
    <lineage>
        <taxon>Bacteria</taxon>
        <taxon>Bacillati</taxon>
        <taxon>Cyanobacteriota</taxon>
        <taxon>Cyanophyceae</taxon>
        <taxon>Oscillatoriophycideae</taxon>
        <taxon>Chroococcales</taxon>
        <taxon>Microcystaceae</taxon>
        <taxon>Aphanocapsa</taxon>
    </lineage>
</organism>
<dbReference type="GO" id="GO:0015979">
    <property type="term" value="P:photosynthesis"/>
    <property type="evidence" value="ECO:0007669"/>
    <property type="project" value="UniProtKB-UniRule"/>
</dbReference>
<dbReference type="InterPro" id="IPR038676">
    <property type="entry name" value="Psb28_c1_sf"/>
</dbReference>
<reference evidence="7 8" key="1">
    <citation type="journal article" date="2019" name="mSystems">
        <title>Life at home and on the roam: Genomic adaptions reflect the dual lifestyle of an intracellular, facultative symbiont.</title>
        <authorList>
            <person name="Burgsdorf I."/>
        </authorList>
    </citation>
    <scope>NUCLEOTIDE SEQUENCE [LARGE SCALE GENOMIC DNA]</scope>
    <source>
        <strain evidence="7">277cI</strain>
    </source>
</reference>
<accession>A0A524RTQ9</accession>
<evidence type="ECO:0000256" key="6">
    <source>
        <dbReference type="RuleBase" id="RU003509"/>
    </source>
</evidence>
<evidence type="ECO:0000256" key="3">
    <source>
        <dbReference type="ARBA" id="ARBA00023136"/>
    </source>
</evidence>
<sequence>MSASIQFVPGVDEPVIPDIRMTRSRDGVTGRAIFTFEKPMALAPGNTGDITGEGQLVTRDVKARFVNGLASALECTYIWKSLEEFERFMRFAERYAAVAGLGFDKAEA</sequence>
<evidence type="ECO:0000313" key="8">
    <source>
        <dbReference type="Proteomes" id="UP000315454"/>
    </source>
</evidence>
<proteinExistence type="inferred from homology"/>
<keyword evidence="4 5" id="KW-0604">Photosystem II</keyword>
<evidence type="ECO:0000256" key="2">
    <source>
        <dbReference type="ARBA" id="ARBA00022531"/>
    </source>
</evidence>
<gene>
    <name evidence="5 7" type="primary">psb28</name>
    <name evidence="7" type="ORF">ERJ68_04555</name>
</gene>
<evidence type="ECO:0000256" key="1">
    <source>
        <dbReference type="ARBA" id="ARBA00004170"/>
    </source>
</evidence>
<dbReference type="GO" id="GO:0031676">
    <property type="term" value="C:plasma membrane-derived thylakoid membrane"/>
    <property type="evidence" value="ECO:0007669"/>
    <property type="project" value="UniProtKB-SubCell"/>
</dbReference>
<comment type="subcellular location">
    <subcellularLocation>
        <location evidence="5">Cellular thylakoid membrane</location>
        <topology evidence="5">Peripheral membrane protein</topology>
        <orientation evidence="5">Cytoplasmic side</orientation>
    </subcellularLocation>
    <subcellularLocation>
        <location evidence="1">Membrane</location>
        <topology evidence="1">Peripheral membrane protein</topology>
    </subcellularLocation>
</comment>
<dbReference type="NCBIfam" id="TIGR03047">
    <property type="entry name" value="PS_II_psb28"/>
    <property type="match status" value="1"/>
</dbReference>
<dbReference type="GO" id="GO:0009654">
    <property type="term" value="C:photosystem II oxygen evolving complex"/>
    <property type="evidence" value="ECO:0007669"/>
    <property type="project" value="InterPro"/>
</dbReference>
<evidence type="ECO:0000313" key="7">
    <source>
        <dbReference type="EMBL" id="TGH22669.1"/>
    </source>
</evidence>
<dbReference type="HAMAP" id="MF_01370">
    <property type="entry name" value="PSII_Psb28"/>
    <property type="match status" value="1"/>
</dbReference>
<comment type="subunit">
    <text evidence="5">Part of the photosystem II complex.</text>
</comment>
<dbReference type="EMBL" id="SRMN01000059">
    <property type="protein sequence ID" value="TGH22669.1"/>
    <property type="molecule type" value="Genomic_DNA"/>
</dbReference>
<comment type="caution">
    <text evidence="7">The sequence shown here is derived from an EMBL/GenBank/DDBJ whole genome shotgun (WGS) entry which is preliminary data.</text>
</comment>
<name>A0A524RTQ9_9CHRO</name>
<dbReference type="Gene3D" id="2.40.30.220">
    <property type="entry name" value="Photosystem II Psb28"/>
    <property type="match status" value="1"/>
</dbReference>
<keyword evidence="5" id="KW-0793">Thylakoid</keyword>
<dbReference type="PANTHER" id="PTHR34963:SF2">
    <property type="entry name" value="PHOTOSYSTEM II REACTION CENTER PSB28 PROTEIN, CHLOROPLASTIC"/>
    <property type="match status" value="1"/>
</dbReference>
<keyword evidence="3 5" id="KW-0472">Membrane</keyword>
<comment type="similarity">
    <text evidence="5 6">Belongs to the Psb28 family.</text>
</comment>
<dbReference type="AlphaFoldDB" id="A0A524RTQ9"/>
<dbReference type="InterPro" id="IPR005610">
    <property type="entry name" value="PSII_Psb28_class-1"/>
</dbReference>
<evidence type="ECO:0000256" key="4">
    <source>
        <dbReference type="ARBA" id="ARBA00023276"/>
    </source>
</evidence>